<dbReference type="InterPro" id="IPR002885">
    <property type="entry name" value="PPR_rpt"/>
</dbReference>
<feature type="compositionally biased region" description="Polar residues" evidence="3">
    <location>
        <begin position="46"/>
        <end position="65"/>
    </location>
</feature>
<dbReference type="InterPro" id="IPR011990">
    <property type="entry name" value="TPR-like_helical_dom_sf"/>
</dbReference>
<feature type="region of interest" description="Disordered" evidence="3">
    <location>
        <begin position="92"/>
        <end position="122"/>
    </location>
</feature>
<dbReference type="OrthoDB" id="185373at2759"/>
<dbReference type="Pfam" id="PF13041">
    <property type="entry name" value="PPR_2"/>
    <property type="match status" value="1"/>
</dbReference>
<dbReference type="VEuPathDB" id="FungiDB:I302_03090"/>
<dbReference type="AlphaFoldDB" id="A0A1B9GB53"/>
<accession>A0A1B9GB53</accession>
<feature type="repeat" description="PPR" evidence="2">
    <location>
        <begin position="172"/>
        <end position="206"/>
    </location>
</feature>
<feature type="compositionally biased region" description="Basic and acidic residues" evidence="3">
    <location>
        <begin position="849"/>
        <end position="915"/>
    </location>
</feature>
<organism evidence="4">
    <name type="scientific">Kwoniella bestiolae CBS 10118</name>
    <dbReference type="NCBI Taxonomy" id="1296100"/>
    <lineage>
        <taxon>Eukaryota</taxon>
        <taxon>Fungi</taxon>
        <taxon>Dikarya</taxon>
        <taxon>Basidiomycota</taxon>
        <taxon>Agaricomycotina</taxon>
        <taxon>Tremellomycetes</taxon>
        <taxon>Tremellales</taxon>
        <taxon>Cryptococcaceae</taxon>
        <taxon>Kwoniella</taxon>
    </lineage>
</organism>
<reference evidence="4" key="1">
    <citation type="submission" date="2013-07" db="EMBL/GenBank/DDBJ databases">
        <title>The Genome Sequence of Cryptococcus bestiolae CBS10118.</title>
        <authorList>
            <consortium name="The Broad Institute Genome Sequencing Platform"/>
            <person name="Cuomo C."/>
            <person name="Litvintseva A."/>
            <person name="Chen Y."/>
            <person name="Heitman J."/>
            <person name="Sun S."/>
            <person name="Springer D."/>
            <person name="Dromer F."/>
            <person name="Young S.K."/>
            <person name="Zeng Q."/>
            <person name="Gargeya S."/>
            <person name="Fitzgerald M."/>
            <person name="Abouelleil A."/>
            <person name="Alvarado L."/>
            <person name="Berlin A.M."/>
            <person name="Chapman S.B."/>
            <person name="Dewar J."/>
            <person name="Goldberg J."/>
            <person name="Griggs A."/>
            <person name="Gujja S."/>
            <person name="Hansen M."/>
            <person name="Howarth C."/>
            <person name="Imamovic A."/>
            <person name="Larimer J."/>
            <person name="McCowan C."/>
            <person name="Murphy C."/>
            <person name="Pearson M."/>
            <person name="Priest M."/>
            <person name="Roberts A."/>
            <person name="Saif S."/>
            <person name="Shea T."/>
            <person name="Sykes S."/>
            <person name="Wortman J."/>
            <person name="Nusbaum C."/>
            <person name="Birren B."/>
        </authorList>
    </citation>
    <scope>NUCLEOTIDE SEQUENCE [LARGE SCALE GENOMIC DNA]</scope>
    <source>
        <strain evidence="4">CBS 10118</strain>
    </source>
</reference>
<feature type="region of interest" description="Disordered" evidence="3">
    <location>
        <begin position="799"/>
        <end position="929"/>
    </location>
</feature>
<dbReference type="PANTHER" id="PTHR47942">
    <property type="entry name" value="TETRATRICOPEPTIDE REPEAT (TPR)-LIKE SUPERFAMILY PROTEIN-RELATED"/>
    <property type="match status" value="1"/>
</dbReference>
<feature type="compositionally biased region" description="Basic and acidic residues" evidence="3">
    <location>
        <begin position="815"/>
        <end position="842"/>
    </location>
</feature>
<dbReference type="EMBL" id="KI894019">
    <property type="protein sequence ID" value="OCF28238.1"/>
    <property type="molecule type" value="Genomic_DNA"/>
</dbReference>
<evidence type="ECO:0000256" key="2">
    <source>
        <dbReference type="PROSITE-ProRule" id="PRU00708"/>
    </source>
</evidence>
<evidence type="ECO:0008006" key="5">
    <source>
        <dbReference type="Google" id="ProtNLM"/>
    </source>
</evidence>
<dbReference type="InterPro" id="IPR051222">
    <property type="entry name" value="PPR/CCM1_RNA-binding"/>
</dbReference>
<dbReference type="Gene3D" id="1.25.40.10">
    <property type="entry name" value="Tetratricopeptide repeat domain"/>
    <property type="match status" value="1"/>
</dbReference>
<dbReference type="PANTHER" id="PTHR47942:SF63">
    <property type="entry name" value="PENTATRICOPEPTIDE REPEAT-CONTAINING PROTEIN"/>
    <property type="match status" value="1"/>
</dbReference>
<evidence type="ECO:0000256" key="1">
    <source>
        <dbReference type="ARBA" id="ARBA00022737"/>
    </source>
</evidence>
<keyword evidence="1" id="KW-0677">Repeat</keyword>
<dbReference type="PROSITE" id="PS51375">
    <property type="entry name" value="PPR"/>
    <property type="match status" value="1"/>
</dbReference>
<proteinExistence type="predicted"/>
<gene>
    <name evidence="4" type="ORF">I302_03090</name>
</gene>
<name>A0A1B9GB53_9TREE</name>
<protein>
    <recommendedName>
        <fullName evidence="5">Pentatricopeptide repeat protein</fullName>
    </recommendedName>
</protein>
<dbReference type="NCBIfam" id="TIGR00756">
    <property type="entry name" value="PPR"/>
    <property type="match status" value="1"/>
</dbReference>
<feature type="region of interest" description="Disordered" evidence="3">
    <location>
        <begin position="29"/>
        <end position="74"/>
    </location>
</feature>
<evidence type="ECO:0000313" key="4">
    <source>
        <dbReference type="EMBL" id="OCF28238.1"/>
    </source>
</evidence>
<reference evidence="4" key="2">
    <citation type="submission" date="2014-01" db="EMBL/GenBank/DDBJ databases">
        <title>Evolution of pathogenesis and genome organization in the Tremellales.</title>
        <authorList>
            <person name="Cuomo C."/>
            <person name="Litvintseva A."/>
            <person name="Heitman J."/>
            <person name="Chen Y."/>
            <person name="Sun S."/>
            <person name="Springer D."/>
            <person name="Dromer F."/>
            <person name="Young S."/>
            <person name="Zeng Q."/>
            <person name="Chapman S."/>
            <person name="Gujja S."/>
            <person name="Saif S."/>
            <person name="Birren B."/>
        </authorList>
    </citation>
    <scope>NUCLEOTIDE SEQUENCE</scope>
    <source>
        <strain evidence="4">CBS 10118</strain>
    </source>
</reference>
<dbReference type="STRING" id="1296100.A0A1B9GB53"/>
<feature type="region of interest" description="Disordered" evidence="3">
    <location>
        <begin position="730"/>
        <end position="771"/>
    </location>
</feature>
<feature type="compositionally biased region" description="Basic and acidic residues" evidence="3">
    <location>
        <begin position="750"/>
        <end position="765"/>
    </location>
</feature>
<evidence type="ECO:0000256" key="3">
    <source>
        <dbReference type="SAM" id="MobiDB-lite"/>
    </source>
</evidence>
<sequence length="929" mass="104855">MQAARRSTALLRHHLFPSASLLQPALVREYHGDPGPSTRSHRSQNDLRSTLVSASKTGQGASSSGRHLPRDLVNADRQTIDRILDIRPPSTFRIGRKGEQRGAALPLRLPNPSSGKARYDGERQDAYSTSIKLRKLIEKYTRAGYGVNKPLSDLQIQEAIQVVVGAPKDMVNAPVWNILLGFMGKQRRLNQMWSLYNDMKKRGIKPTTRTYSTMINAYSRISHSGDVSIEHELIPVKDLTHSRVTILFEQSQQHIKKCMTASSSLREDIGITPSSGTGIIPREPQDGLEDEINISPTNAYLKYLGRHGLWEDIYTTFLSMDTTGPLSPDTITYTTLFASLHHIHLVRSRQTKVDQKQINIGPISRGVWDQCYRQFSKTKGERDRSIDTDLFSHALRCLIKGRPEDQRFAIQLINDIWELPPPGQSKLASTSASTSHSITGNGIGTTIKQRPTVQSATSLIQGLSYTKQTVLAAHYTTLFLSIKEIQQSVDIHFLKSAISALSEIGDIGGIMGILDSYQPPTGVEGWDNQVYQYVLQGARWAGDFPNALKIFKRATQIGDIVEDTSPADKSLPEKGYEWVTPNGSMVDSRGIRWIRPKPIKPDINILSILLKISVGANNEAIKKVLNLINHFGGVRLFVIRPTPARPEKFHEARSQTEGKGTVLLVESTPQSLDINDKKSGVILGKMVDFARNIISAIERLHGSAADEYREMREGMQRVVRVWGGEVGKDRKGGGEGEYSVGQGKSRSRSKGKEDVLPRRQDRREENESEWEDVEEFASDRRLYARRERDIEFRRNDQNGQGFIKRDRQASGSVRRKYDEASVIERSERDETGFSMRYTDKNEANQSVKKHGDDKGFRREDRPFGRRTDTGQRGRDGNDRFVSERRYDRSEPKSLDRDRDDRRVRRDRYGDAKPSELGKQPKKIGFGLKK</sequence>